<dbReference type="EMBL" id="JAMKFB020000006">
    <property type="protein sequence ID" value="KAL0190691.1"/>
    <property type="molecule type" value="Genomic_DNA"/>
</dbReference>
<comment type="caution">
    <text evidence="7">The sequence shown here is derived from an EMBL/GenBank/DDBJ whole genome shotgun (WGS) entry which is preliminary data.</text>
</comment>
<dbReference type="GO" id="GO:0003677">
    <property type="term" value="F:DNA binding"/>
    <property type="evidence" value="ECO:0007669"/>
    <property type="project" value="UniProtKB-UniRule"/>
</dbReference>
<accession>A0ABD0QWS3</accession>
<keyword evidence="4 5" id="KW-0238">DNA-binding</keyword>
<evidence type="ECO:0000256" key="3">
    <source>
        <dbReference type="ARBA" id="ARBA00022833"/>
    </source>
</evidence>
<keyword evidence="8" id="KW-1185">Reference proteome</keyword>
<sequence length="80" mass="9523">MVNSCCVINCNNRSQDRYGKRILNGVRFFSFPAWKQHLGTQISELTKRRRMAWVSAVRRKDITFDNISRHMFVCSRHFLS</sequence>
<evidence type="ECO:0000313" key="8">
    <source>
        <dbReference type="Proteomes" id="UP001529510"/>
    </source>
</evidence>
<evidence type="ECO:0000256" key="5">
    <source>
        <dbReference type="PROSITE-ProRule" id="PRU00309"/>
    </source>
</evidence>
<organism evidence="7 8">
    <name type="scientific">Cirrhinus mrigala</name>
    <name type="common">Mrigala</name>
    <dbReference type="NCBI Taxonomy" id="683832"/>
    <lineage>
        <taxon>Eukaryota</taxon>
        <taxon>Metazoa</taxon>
        <taxon>Chordata</taxon>
        <taxon>Craniata</taxon>
        <taxon>Vertebrata</taxon>
        <taxon>Euteleostomi</taxon>
        <taxon>Actinopterygii</taxon>
        <taxon>Neopterygii</taxon>
        <taxon>Teleostei</taxon>
        <taxon>Ostariophysi</taxon>
        <taxon>Cypriniformes</taxon>
        <taxon>Cyprinidae</taxon>
        <taxon>Labeoninae</taxon>
        <taxon>Labeonini</taxon>
        <taxon>Cirrhinus</taxon>
    </lineage>
</organism>
<dbReference type="InterPro" id="IPR006612">
    <property type="entry name" value="THAP_Znf"/>
</dbReference>
<evidence type="ECO:0000259" key="6">
    <source>
        <dbReference type="PROSITE" id="PS50950"/>
    </source>
</evidence>
<gene>
    <name evidence="7" type="ORF">M9458_013389</name>
</gene>
<evidence type="ECO:0000256" key="1">
    <source>
        <dbReference type="ARBA" id="ARBA00022723"/>
    </source>
</evidence>
<evidence type="ECO:0000313" key="7">
    <source>
        <dbReference type="EMBL" id="KAL0190691.1"/>
    </source>
</evidence>
<dbReference type="SUPFAM" id="SSF57716">
    <property type="entry name" value="Glucocorticoid receptor-like (DNA-binding domain)"/>
    <property type="match status" value="1"/>
</dbReference>
<proteinExistence type="predicted"/>
<evidence type="ECO:0000256" key="2">
    <source>
        <dbReference type="ARBA" id="ARBA00022771"/>
    </source>
</evidence>
<keyword evidence="3" id="KW-0862">Zinc</keyword>
<reference evidence="7 8" key="1">
    <citation type="submission" date="2024-05" db="EMBL/GenBank/DDBJ databases">
        <title>Genome sequencing and assembly of Indian major carp, Cirrhinus mrigala (Hamilton, 1822).</title>
        <authorList>
            <person name="Mohindra V."/>
            <person name="Chowdhury L.M."/>
            <person name="Lal K."/>
            <person name="Jena J.K."/>
        </authorList>
    </citation>
    <scope>NUCLEOTIDE SEQUENCE [LARGE SCALE GENOMIC DNA]</scope>
    <source>
        <strain evidence="7">CM1030</strain>
        <tissue evidence="7">Blood</tissue>
    </source>
</reference>
<keyword evidence="1" id="KW-0479">Metal-binding</keyword>
<dbReference type="Proteomes" id="UP001529510">
    <property type="component" value="Unassembled WGS sequence"/>
</dbReference>
<evidence type="ECO:0000256" key="4">
    <source>
        <dbReference type="ARBA" id="ARBA00023125"/>
    </source>
</evidence>
<dbReference type="PROSITE" id="PS50950">
    <property type="entry name" value="ZF_THAP"/>
    <property type="match status" value="1"/>
</dbReference>
<protein>
    <recommendedName>
        <fullName evidence="6">THAP-type domain-containing protein</fullName>
    </recommendedName>
</protein>
<dbReference type="AlphaFoldDB" id="A0ABD0QWS3"/>
<dbReference type="GO" id="GO:0008270">
    <property type="term" value="F:zinc ion binding"/>
    <property type="evidence" value="ECO:0007669"/>
    <property type="project" value="UniProtKB-KW"/>
</dbReference>
<dbReference type="Pfam" id="PF05485">
    <property type="entry name" value="THAP"/>
    <property type="match status" value="1"/>
</dbReference>
<feature type="non-terminal residue" evidence="7">
    <location>
        <position position="80"/>
    </location>
</feature>
<name>A0ABD0QWS3_CIRMR</name>
<feature type="domain" description="THAP-type" evidence="6">
    <location>
        <begin position="1"/>
        <end position="80"/>
    </location>
</feature>
<keyword evidence="2 5" id="KW-0863">Zinc-finger</keyword>